<reference evidence="3" key="2">
    <citation type="journal article" date="2008" name="Nucleic Acids Res.">
        <title>The rice annotation project database (RAP-DB): 2008 update.</title>
        <authorList>
            <consortium name="The rice annotation project (RAP)"/>
        </authorList>
    </citation>
    <scope>GENOME REANNOTATION</scope>
    <source>
        <strain evidence="3">cv. Nipponbare</strain>
    </source>
</reference>
<evidence type="ECO:0000256" key="1">
    <source>
        <dbReference type="SAM" id="MobiDB-lite"/>
    </source>
</evidence>
<feature type="compositionally biased region" description="Basic residues" evidence="1">
    <location>
        <begin position="76"/>
        <end position="86"/>
    </location>
</feature>
<reference evidence="3" key="1">
    <citation type="journal article" date="2005" name="Nature">
        <title>The map-based sequence of the rice genome.</title>
        <authorList>
            <consortium name="International rice genome sequencing project (IRGSP)"/>
            <person name="Matsumoto T."/>
            <person name="Wu J."/>
            <person name="Kanamori H."/>
            <person name="Katayose Y."/>
            <person name="Fujisawa M."/>
            <person name="Namiki N."/>
            <person name="Mizuno H."/>
            <person name="Yamamoto K."/>
            <person name="Antonio B.A."/>
            <person name="Baba T."/>
            <person name="Sakata K."/>
            <person name="Nagamura Y."/>
            <person name="Aoki H."/>
            <person name="Arikawa K."/>
            <person name="Arita K."/>
            <person name="Bito T."/>
            <person name="Chiden Y."/>
            <person name="Fujitsuka N."/>
            <person name="Fukunaka R."/>
            <person name="Hamada M."/>
            <person name="Harada C."/>
            <person name="Hayashi A."/>
            <person name="Hijishita S."/>
            <person name="Honda M."/>
            <person name="Hosokawa S."/>
            <person name="Ichikawa Y."/>
            <person name="Idonuma A."/>
            <person name="Iijima M."/>
            <person name="Ikeda M."/>
            <person name="Ikeno M."/>
            <person name="Ito K."/>
            <person name="Ito S."/>
            <person name="Ito T."/>
            <person name="Ito Y."/>
            <person name="Ito Y."/>
            <person name="Iwabuchi A."/>
            <person name="Kamiya K."/>
            <person name="Karasawa W."/>
            <person name="Kurita K."/>
            <person name="Katagiri S."/>
            <person name="Kikuta A."/>
            <person name="Kobayashi H."/>
            <person name="Kobayashi N."/>
            <person name="Machita K."/>
            <person name="Maehara T."/>
            <person name="Masukawa M."/>
            <person name="Mizubayashi T."/>
            <person name="Mukai Y."/>
            <person name="Nagasaki H."/>
            <person name="Nagata Y."/>
            <person name="Naito S."/>
            <person name="Nakashima M."/>
            <person name="Nakama Y."/>
            <person name="Nakamichi Y."/>
            <person name="Nakamura M."/>
            <person name="Meguro A."/>
            <person name="Negishi M."/>
            <person name="Ohta I."/>
            <person name="Ohta T."/>
            <person name="Okamoto M."/>
            <person name="Ono N."/>
            <person name="Saji S."/>
            <person name="Sakaguchi M."/>
            <person name="Sakai K."/>
            <person name="Shibata M."/>
            <person name="Shimokawa T."/>
            <person name="Song J."/>
            <person name="Takazaki Y."/>
            <person name="Terasawa K."/>
            <person name="Tsugane M."/>
            <person name="Tsuji K."/>
            <person name="Ueda S."/>
            <person name="Waki K."/>
            <person name="Yamagata H."/>
            <person name="Yamamoto M."/>
            <person name="Yamamoto S."/>
            <person name="Yamane H."/>
            <person name="Yoshiki S."/>
            <person name="Yoshihara R."/>
            <person name="Yukawa K."/>
            <person name="Zhong H."/>
            <person name="Yano M."/>
            <person name="Yuan Q."/>
            <person name="Ouyang S."/>
            <person name="Liu J."/>
            <person name="Jones K.M."/>
            <person name="Gansberger K."/>
            <person name="Moffat K."/>
            <person name="Hill J."/>
            <person name="Bera J."/>
            <person name="Fadrosh D."/>
            <person name="Jin S."/>
            <person name="Johri S."/>
            <person name="Kim M."/>
            <person name="Overton L."/>
            <person name="Reardon M."/>
            <person name="Tsitrin T."/>
            <person name="Vuong H."/>
            <person name="Weaver B."/>
            <person name="Ciecko A."/>
            <person name="Tallon L."/>
            <person name="Jackson J."/>
            <person name="Pai G."/>
            <person name="Aken S.V."/>
            <person name="Utterback T."/>
            <person name="Reidmuller S."/>
            <person name="Feldblyum T."/>
            <person name="Hsiao J."/>
            <person name="Zismann V."/>
            <person name="Iobst S."/>
            <person name="de Vazeille A.R."/>
            <person name="Buell C.R."/>
            <person name="Ying K."/>
            <person name="Li Y."/>
            <person name="Lu T."/>
            <person name="Huang Y."/>
            <person name="Zhao Q."/>
            <person name="Feng Q."/>
            <person name="Zhang L."/>
            <person name="Zhu J."/>
            <person name="Weng Q."/>
            <person name="Mu J."/>
            <person name="Lu Y."/>
            <person name="Fan D."/>
            <person name="Liu Y."/>
            <person name="Guan J."/>
            <person name="Zhang Y."/>
            <person name="Yu S."/>
            <person name="Liu X."/>
            <person name="Zhang Y."/>
            <person name="Hong G."/>
            <person name="Han B."/>
            <person name="Choisne N."/>
            <person name="Demange N."/>
            <person name="Orjeda G."/>
            <person name="Samain S."/>
            <person name="Cattolico L."/>
            <person name="Pelletier E."/>
            <person name="Couloux A."/>
            <person name="Segurens B."/>
            <person name="Wincker P."/>
            <person name="D'Hont A."/>
            <person name="Scarpelli C."/>
            <person name="Weissenbach J."/>
            <person name="Salanoubat M."/>
            <person name="Quetier F."/>
            <person name="Yu Y."/>
            <person name="Kim H.R."/>
            <person name="Rambo T."/>
            <person name="Currie J."/>
            <person name="Collura K."/>
            <person name="Luo M."/>
            <person name="Yang T."/>
            <person name="Ammiraju J.S.S."/>
            <person name="Engler F."/>
            <person name="Soderlund C."/>
            <person name="Wing R.A."/>
            <person name="Palmer L.E."/>
            <person name="de la Bastide M."/>
            <person name="Spiegel L."/>
            <person name="Nascimento L."/>
            <person name="Zutavern T."/>
            <person name="O'Shaughnessy A."/>
            <person name="Dike S."/>
            <person name="Dedhia N."/>
            <person name="Preston R."/>
            <person name="Balija V."/>
            <person name="McCombie W.R."/>
            <person name="Chow T."/>
            <person name="Chen H."/>
            <person name="Chung M."/>
            <person name="Chen C."/>
            <person name="Shaw J."/>
            <person name="Wu H."/>
            <person name="Hsiao K."/>
            <person name="Chao Y."/>
            <person name="Chu M."/>
            <person name="Cheng C."/>
            <person name="Hour A."/>
            <person name="Lee P."/>
            <person name="Lin S."/>
            <person name="Lin Y."/>
            <person name="Liou J."/>
            <person name="Liu S."/>
            <person name="Hsing Y."/>
            <person name="Raghuvanshi S."/>
            <person name="Mohanty A."/>
            <person name="Bharti A.K."/>
            <person name="Gaur A."/>
            <person name="Gupta V."/>
            <person name="Kumar D."/>
            <person name="Ravi V."/>
            <person name="Vij S."/>
            <person name="Kapur A."/>
            <person name="Khurana P."/>
            <person name="Khurana P."/>
            <person name="Khurana J.P."/>
            <person name="Tyagi A.K."/>
            <person name="Gaikwad K."/>
            <person name="Singh A."/>
            <person name="Dalal V."/>
            <person name="Srivastava S."/>
            <person name="Dixit A."/>
            <person name="Pal A.K."/>
            <person name="Ghazi I.A."/>
            <person name="Yadav M."/>
            <person name="Pandit A."/>
            <person name="Bhargava A."/>
            <person name="Sureshbabu K."/>
            <person name="Batra K."/>
            <person name="Sharma T.R."/>
            <person name="Mohapatra T."/>
            <person name="Singh N.K."/>
            <person name="Messing J."/>
            <person name="Nelson A.B."/>
            <person name="Fuks G."/>
            <person name="Kavchok S."/>
            <person name="Keizer G."/>
            <person name="Linton E."/>
            <person name="Llaca V."/>
            <person name="Song R."/>
            <person name="Tanyolac B."/>
            <person name="Young S."/>
            <person name="Ho-Il K."/>
            <person name="Hahn J.H."/>
            <person name="Sangsakoo G."/>
            <person name="Vanavichit A."/>
            <person name="de Mattos Luiz.A.T."/>
            <person name="Zimmer P.D."/>
            <person name="Malone G."/>
            <person name="Dellagostin O."/>
            <person name="de Oliveira A.C."/>
            <person name="Bevan M."/>
            <person name="Bancroft I."/>
            <person name="Minx P."/>
            <person name="Cordum H."/>
            <person name="Wilson R."/>
            <person name="Cheng Z."/>
            <person name="Jin W."/>
            <person name="Jiang J."/>
            <person name="Leong S.A."/>
            <person name="Iwama H."/>
            <person name="Gojobori T."/>
            <person name="Itoh T."/>
            <person name="Niimura Y."/>
            <person name="Fujii Y."/>
            <person name="Habara T."/>
            <person name="Sakai H."/>
            <person name="Sato Y."/>
            <person name="Wilson G."/>
            <person name="Kumar K."/>
            <person name="McCouch S."/>
            <person name="Juretic N."/>
            <person name="Hoen D."/>
            <person name="Wright S."/>
            <person name="Bruskiewich R."/>
            <person name="Bureau T."/>
            <person name="Miyao A."/>
            <person name="Hirochika H."/>
            <person name="Nishikawa T."/>
            <person name="Kadowaki K."/>
            <person name="Sugiura M."/>
            <person name="Burr B."/>
            <person name="Sasaki T."/>
        </authorList>
    </citation>
    <scope>NUCLEOTIDE SEQUENCE [LARGE SCALE GENOMIC DNA]</scope>
    <source>
        <strain evidence="3">cv. Nipponbare</strain>
    </source>
</reference>
<sequence>MESSGEAGGKRKNEEEDAGMDYIGAERSGTAGSGPILPADVGRWRWRERRDSKFESRPSQGRARAGEGVEGCGRGGRTHGRGRRGAVKAGAGGCEAAAADGGRPEVRDGPDSHPPDIYPDFVSISRLRREGKGALISVLRIAVSVLNVKALVPVTLDLTAGNYTRWRGLFFVTLGKYALTDYVVLDTPPTNQPDWMQMDCVVLGWLYGTISADLL</sequence>
<name>A0A5S6RC11_ORYSJ</name>
<gene>
    <name evidence="2" type="primary">OSJNBa0051J07.14</name>
</gene>
<evidence type="ECO:0008006" key="4">
    <source>
        <dbReference type="Google" id="ProtNLM"/>
    </source>
</evidence>
<feature type="compositionally biased region" description="Basic and acidic residues" evidence="1">
    <location>
        <begin position="102"/>
        <end position="114"/>
    </location>
</feature>
<organism evidence="2 3">
    <name type="scientific">Oryza sativa subsp. japonica</name>
    <name type="common">Rice</name>
    <dbReference type="NCBI Taxonomy" id="39947"/>
    <lineage>
        <taxon>Eukaryota</taxon>
        <taxon>Viridiplantae</taxon>
        <taxon>Streptophyta</taxon>
        <taxon>Embryophyta</taxon>
        <taxon>Tracheophyta</taxon>
        <taxon>Spermatophyta</taxon>
        <taxon>Magnoliopsida</taxon>
        <taxon>Liliopsida</taxon>
        <taxon>Poales</taxon>
        <taxon>Poaceae</taxon>
        <taxon>BOP clade</taxon>
        <taxon>Oryzoideae</taxon>
        <taxon>Oryzeae</taxon>
        <taxon>Oryzinae</taxon>
        <taxon>Oryza</taxon>
        <taxon>Oryza sativa</taxon>
    </lineage>
</organism>
<protein>
    <recommendedName>
        <fullName evidence="4">Retrotransposon protein, putative, Ty1-copia subclass</fullName>
    </recommendedName>
</protein>
<dbReference type="AlphaFoldDB" id="A0A5S6RC11"/>
<dbReference type="Proteomes" id="UP000000763">
    <property type="component" value="Chromosome 10"/>
</dbReference>
<feature type="compositionally biased region" description="Basic and acidic residues" evidence="1">
    <location>
        <begin position="42"/>
        <end position="56"/>
    </location>
</feature>
<proteinExistence type="predicted"/>
<evidence type="ECO:0000313" key="2">
    <source>
        <dbReference type="EMBL" id="AAL77127.1"/>
    </source>
</evidence>
<feature type="region of interest" description="Disordered" evidence="1">
    <location>
        <begin position="1"/>
        <end position="115"/>
    </location>
</feature>
<evidence type="ECO:0000313" key="3">
    <source>
        <dbReference type="Proteomes" id="UP000000763"/>
    </source>
</evidence>
<dbReference type="EMBL" id="AC098566">
    <property type="protein sequence ID" value="AAL77127.1"/>
    <property type="molecule type" value="Genomic_DNA"/>
</dbReference>
<accession>A0A5S6RC11</accession>